<feature type="signal peptide" evidence="1">
    <location>
        <begin position="1"/>
        <end position="20"/>
    </location>
</feature>
<evidence type="ECO:0000313" key="3">
    <source>
        <dbReference type="Proteomes" id="UP001595075"/>
    </source>
</evidence>
<evidence type="ECO:0000313" key="2">
    <source>
        <dbReference type="EMBL" id="KAL2072353.1"/>
    </source>
</evidence>
<dbReference type="Proteomes" id="UP001595075">
    <property type="component" value="Unassembled WGS sequence"/>
</dbReference>
<dbReference type="EMBL" id="JAZHXI010000004">
    <property type="protein sequence ID" value="KAL2072353.1"/>
    <property type="molecule type" value="Genomic_DNA"/>
</dbReference>
<feature type="chain" id="PRO_5045833125" evidence="1">
    <location>
        <begin position="21"/>
        <end position="119"/>
    </location>
</feature>
<reference evidence="2 3" key="1">
    <citation type="journal article" date="2024" name="Commun. Biol.">
        <title>Comparative genomic analysis of thermophilic fungi reveals convergent evolutionary adaptations and gene losses.</title>
        <authorList>
            <person name="Steindorff A.S."/>
            <person name="Aguilar-Pontes M.V."/>
            <person name="Robinson A.J."/>
            <person name="Andreopoulos B."/>
            <person name="LaButti K."/>
            <person name="Kuo A."/>
            <person name="Mondo S."/>
            <person name="Riley R."/>
            <person name="Otillar R."/>
            <person name="Haridas S."/>
            <person name="Lipzen A."/>
            <person name="Grimwood J."/>
            <person name="Schmutz J."/>
            <person name="Clum A."/>
            <person name="Reid I.D."/>
            <person name="Moisan M.C."/>
            <person name="Butler G."/>
            <person name="Nguyen T.T.M."/>
            <person name="Dewar K."/>
            <person name="Conant G."/>
            <person name="Drula E."/>
            <person name="Henrissat B."/>
            <person name="Hansel C."/>
            <person name="Singer S."/>
            <person name="Hutchinson M.I."/>
            <person name="de Vries R.P."/>
            <person name="Natvig D.O."/>
            <person name="Powell A.J."/>
            <person name="Tsang A."/>
            <person name="Grigoriev I.V."/>
        </authorList>
    </citation>
    <scope>NUCLEOTIDE SEQUENCE [LARGE SCALE GENOMIC DNA]</scope>
    <source>
        <strain evidence="2 3">CBS 494.80</strain>
    </source>
</reference>
<proteinExistence type="predicted"/>
<gene>
    <name evidence="2" type="ORF">VTL71DRAFT_11696</name>
</gene>
<comment type="caution">
    <text evidence="2">The sequence shown here is derived from an EMBL/GenBank/DDBJ whole genome shotgun (WGS) entry which is preliminary data.</text>
</comment>
<keyword evidence="3" id="KW-1185">Reference proteome</keyword>
<organism evidence="2 3">
    <name type="scientific">Oculimacula yallundae</name>
    <dbReference type="NCBI Taxonomy" id="86028"/>
    <lineage>
        <taxon>Eukaryota</taxon>
        <taxon>Fungi</taxon>
        <taxon>Dikarya</taxon>
        <taxon>Ascomycota</taxon>
        <taxon>Pezizomycotina</taxon>
        <taxon>Leotiomycetes</taxon>
        <taxon>Helotiales</taxon>
        <taxon>Ploettnerulaceae</taxon>
        <taxon>Oculimacula</taxon>
    </lineage>
</organism>
<evidence type="ECO:0000256" key="1">
    <source>
        <dbReference type="SAM" id="SignalP"/>
    </source>
</evidence>
<name>A0ABR4CSM0_9HELO</name>
<sequence length="119" mass="13164">MQLTTIFSILLLTLSTLVSAAPIVEALQPVARDGPPQDFSKPCRCVKKGHWCDARTGRGQLIGNCHMFTLYICDKADAPPEKSIDCGKTHMLDKLPGMCQYRKDMKGDVCGDHNQWGEV</sequence>
<protein>
    <submittedName>
        <fullName evidence="2">Uncharacterized protein</fullName>
    </submittedName>
</protein>
<accession>A0ABR4CSM0</accession>
<keyword evidence="1" id="KW-0732">Signal</keyword>